<feature type="transmembrane region" description="Helical" evidence="10">
    <location>
        <begin position="120"/>
        <end position="143"/>
    </location>
</feature>
<evidence type="ECO:0000256" key="6">
    <source>
        <dbReference type="ARBA" id="ARBA00023136"/>
    </source>
</evidence>
<evidence type="ECO:0000313" key="13">
    <source>
        <dbReference type="Proteomes" id="UP000694548"/>
    </source>
</evidence>
<feature type="transmembrane region" description="Helical" evidence="10">
    <location>
        <begin position="209"/>
        <end position="228"/>
    </location>
</feature>
<evidence type="ECO:0000256" key="1">
    <source>
        <dbReference type="ARBA" id="ARBA00004651"/>
    </source>
</evidence>
<dbReference type="GO" id="GO:0001594">
    <property type="term" value="F:trace-amine receptor activity"/>
    <property type="evidence" value="ECO:0007669"/>
    <property type="project" value="TreeGrafter"/>
</dbReference>
<keyword evidence="13" id="KW-1185">Reference proteome</keyword>
<dbReference type="Gene3D" id="1.20.1070.10">
    <property type="entry name" value="Rhodopsin 7-helix transmembrane proteins"/>
    <property type="match status" value="1"/>
</dbReference>
<keyword evidence="2" id="KW-1003">Cell membrane</keyword>
<dbReference type="GeneTree" id="ENSGT01050000244823"/>
<sequence length="255" mass="28583">VSDFLVGLLLMPLEIYKKITCWGKIMCVFYGYLIAHVVSASIGNIVLISVDRYVSICHPLYYLTRVTLARVKSCVGACWICAGVYRVCFLKDEFIQPGRSSSCVGECAFVMDVVAGTVDLILNFVAPVTVIVFLYMRVFAVAVSQARAMRSQITAVARHQAVNPETKKSELKAARTLGVLVVVYLLCFCPFYCYSLIDVHFTSKSPSSFFVFLFYFNSCLNPLIYALFYPWFRKSVKLIVTLEILQPGSCEANLL</sequence>
<evidence type="ECO:0000256" key="3">
    <source>
        <dbReference type="ARBA" id="ARBA00022692"/>
    </source>
</evidence>
<evidence type="ECO:0000256" key="9">
    <source>
        <dbReference type="RuleBase" id="RU000688"/>
    </source>
</evidence>
<dbReference type="GO" id="GO:0005886">
    <property type="term" value="C:plasma membrane"/>
    <property type="evidence" value="ECO:0007669"/>
    <property type="project" value="UniProtKB-SubCell"/>
</dbReference>
<dbReference type="InterPro" id="IPR017452">
    <property type="entry name" value="GPCR_Rhodpsn_7TM"/>
</dbReference>
<evidence type="ECO:0000256" key="8">
    <source>
        <dbReference type="ARBA" id="ARBA00023224"/>
    </source>
</evidence>
<evidence type="ECO:0000256" key="2">
    <source>
        <dbReference type="ARBA" id="ARBA00022475"/>
    </source>
</evidence>
<keyword evidence="8 9" id="KW-0807">Transducer</keyword>
<reference evidence="12" key="1">
    <citation type="submission" date="2025-08" db="UniProtKB">
        <authorList>
            <consortium name="Ensembl"/>
        </authorList>
    </citation>
    <scope>IDENTIFICATION</scope>
</reference>
<dbReference type="Ensembl" id="ENSNFUT00015024651.1">
    <property type="protein sequence ID" value="ENSNFUP00015023567.1"/>
    <property type="gene ID" value="ENSNFUG00015011398.1"/>
</dbReference>
<keyword evidence="5 9" id="KW-0297">G-protein coupled receptor</keyword>
<dbReference type="InterPro" id="IPR000276">
    <property type="entry name" value="GPCR_Rhodpsn"/>
</dbReference>
<keyword evidence="7 9" id="KW-0675">Receptor</keyword>
<feature type="transmembrane region" description="Helical" evidence="10">
    <location>
        <begin position="27"/>
        <end position="50"/>
    </location>
</feature>
<reference evidence="12" key="2">
    <citation type="submission" date="2025-09" db="UniProtKB">
        <authorList>
            <consortium name="Ensembl"/>
        </authorList>
    </citation>
    <scope>IDENTIFICATION</scope>
</reference>
<dbReference type="Pfam" id="PF00001">
    <property type="entry name" value="7tm_1"/>
    <property type="match status" value="1"/>
</dbReference>
<dbReference type="AlphaFoldDB" id="A0A8C6NT74"/>
<evidence type="ECO:0000256" key="5">
    <source>
        <dbReference type="ARBA" id="ARBA00023040"/>
    </source>
</evidence>
<evidence type="ECO:0000313" key="12">
    <source>
        <dbReference type="Ensembl" id="ENSNFUP00015023567.1"/>
    </source>
</evidence>
<feature type="domain" description="G-protein coupled receptors family 1 profile" evidence="11">
    <location>
        <begin position="1"/>
        <end position="225"/>
    </location>
</feature>
<comment type="similarity">
    <text evidence="9">Belongs to the G-protein coupled receptor 1 family.</text>
</comment>
<keyword evidence="4 10" id="KW-1133">Transmembrane helix</keyword>
<dbReference type="PRINTS" id="PR00237">
    <property type="entry name" value="GPCRRHODOPSN"/>
</dbReference>
<feature type="transmembrane region" description="Helical" evidence="10">
    <location>
        <begin position="177"/>
        <end position="197"/>
    </location>
</feature>
<dbReference type="PROSITE" id="PS00237">
    <property type="entry name" value="G_PROTEIN_RECEP_F1_1"/>
    <property type="match status" value="1"/>
</dbReference>
<dbReference type="PROSITE" id="PS50262">
    <property type="entry name" value="G_PROTEIN_RECEP_F1_2"/>
    <property type="match status" value="1"/>
</dbReference>
<evidence type="ECO:0000256" key="10">
    <source>
        <dbReference type="SAM" id="Phobius"/>
    </source>
</evidence>
<comment type="subcellular location">
    <subcellularLocation>
        <location evidence="1">Cell membrane</location>
        <topology evidence="1">Multi-pass membrane protein</topology>
    </subcellularLocation>
</comment>
<evidence type="ECO:0000256" key="4">
    <source>
        <dbReference type="ARBA" id="ARBA00022989"/>
    </source>
</evidence>
<dbReference type="SUPFAM" id="SSF81321">
    <property type="entry name" value="Family A G protein-coupled receptor-like"/>
    <property type="match status" value="1"/>
</dbReference>
<dbReference type="PANTHER" id="PTHR24249">
    <property type="entry name" value="HISTAMINE RECEPTOR-RELATED G-PROTEIN COUPLED RECEPTOR"/>
    <property type="match status" value="1"/>
</dbReference>
<protein>
    <recommendedName>
        <fullName evidence="11">G-protein coupled receptors family 1 profile domain-containing protein</fullName>
    </recommendedName>
</protein>
<evidence type="ECO:0000256" key="7">
    <source>
        <dbReference type="ARBA" id="ARBA00023170"/>
    </source>
</evidence>
<dbReference type="PANTHER" id="PTHR24249:SF381">
    <property type="entry name" value="TRACE AMINE ASSOCIATED RECEPTOR 19P-RELATED"/>
    <property type="match status" value="1"/>
</dbReference>
<proteinExistence type="inferred from homology"/>
<name>A0A8C6NT74_NOTFU</name>
<dbReference type="Proteomes" id="UP000694548">
    <property type="component" value="Unassembled WGS sequence"/>
</dbReference>
<accession>A0A8C6NT74</accession>
<evidence type="ECO:0000259" key="11">
    <source>
        <dbReference type="PROSITE" id="PS50262"/>
    </source>
</evidence>
<dbReference type="InterPro" id="IPR050569">
    <property type="entry name" value="TAAR"/>
</dbReference>
<organism evidence="12 13">
    <name type="scientific">Nothobranchius furzeri</name>
    <name type="common">Turquoise killifish</name>
    <dbReference type="NCBI Taxonomy" id="105023"/>
    <lineage>
        <taxon>Eukaryota</taxon>
        <taxon>Metazoa</taxon>
        <taxon>Chordata</taxon>
        <taxon>Craniata</taxon>
        <taxon>Vertebrata</taxon>
        <taxon>Euteleostomi</taxon>
        <taxon>Actinopterygii</taxon>
        <taxon>Neopterygii</taxon>
        <taxon>Teleostei</taxon>
        <taxon>Neoteleostei</taxon>
        <taxon>Acanthomorphata</taxon>
        <taxon>Ovalentaria</taxon>
        <taxon>Atherinomorphae</taxon>
        <taxon>Cyprinodontiformes</taxon>
        <taxon>Nothobranchiidae</taxon>
        <taxon>Nothobranchius</taxon>
    </lineage>
</organism>
<keyword evidence="3 9" id="KW-0812">Transmembrane</keyword>
<keyword evidence="6 10" id="KW-0472">Membrane</keyword>